<protein>
    <recommendedName>
        <fullName evidence="4">F-box domain-containing protein</fullName>
    </recommendedName>
</protein>
<dbReference type="InterPro" id="IPR001579">
    <property type="entry name" value="Glyco_hydro_18_chit_AS"/>
</dbReference>
<evidence type="ECO:0000256" key="1">
    <source>
        <dbReference type="SAM" id="MobiDB-lite"/>
    </source>
</evidence>
<gene>
    <name evidence="2" type="ORF">F5878DRAFT_542702</name>
</gene>
<feature type="compositionally biased region" description="Polar residues" evidence="1">
    <location>
        <begin position="1"/>
        <end position="21"/>
    </location>
</feature>
<proteinExistence type="predicted"/>
<evidence type="ECO:0000313" key="3">
    <source>
        <dbReference type="Proteomes" id="UP001163846"/>
    </source>
</evidence>
<evidence type="ECO:0008006" key="4">
    <source>
        <dbReference type="Google" id="ProtNLM"/>
    </source>
</evidence>
<dbReference type="SUPFAM" id="SSF52047">
    <property type="entry name" value="RNI-like"/>
    <property type="match status" value="1"/>
</dbReference>
<dbReference type="GO" id="GO:0005975">
    <property type="term" value="P:carbohydrate metabolic process"/>
    <property type="evidence" value="ECO:0007669"/>
    <property type="project" value="InterPro"/>
</dbReference>
<name>A0AA38P3V4_9AGAR</name>
<feature type="region of interest" description="Disordered" evidence="1">
    <location>
        <begin position="1"/>
        <end position="38"/>
    </location>
</feature>
<keyword evidence="3" id="KW-1185">Reference proteome</keyword>
<dbReference type="PROSITE" id="PS01095">
    <property type="entry name" value="GH18_1"/>
    <property type="match status" value="1"/>
</dbReference>
<accession>A0AA38P3V4</accession>
<dbReference type="Proteomes" id="UP001163846">
    <property type="component" value="Unassembled WGS sequence"/>
</dbReference>
<reference evidence="2" key="1">
    <citation type="submission" date="2022-08" db="EMBL/GenBank/DDBJ databases">
        <authorList>
            <consortium name="DOE Joint Genome Institute"/>
            <person name="Min B."/>
            <person name="Riley R."/>
            <person name="Sierra-Patev S."/>
            <person name="Naranjo-Ortiz M."/>
            <person name="Looney B."/>
            <person name="Konkel Z."/>
            <person name="Slot J.C."/>
            <person name="Sakamoto Y."/>
            <person name="Steenwyk J.L."/>
            <person name="Rokas A."/>
            <person name="Carro J."/>
            <person name="Camarero S."/>
            <person name="Ferreira P."/>
            <person name="Molpeceres G."/>
            <person name="Ruiz-Duenas F.J."/>
            <person name="Serrano A."/>
            <person name="Henrissat B."/>
            <person name="Drula E."/>
            <person name="Hughes K.W."/>
            <person name="Mata J.L."/>
            <person name="Ishikawa N.K."/>
            <person name="Vargas-Isla R."/>
            <person name="Ushijima S."/>
            <person name="Smith C.A."/>
            <person name="Ahrendt S."/>
            <person name="Andreopoulos W."/>
            <person name="He G."/>
            <person name="Labutti K."/>
            <person name="Lipzen A."/>
            <person name="Ng V."/>
            <person name="Sandor L."/>
            <person name="Barry K."/>
            <person name="Martinez A.T."/>
            <person name="Xiao Y."/>
            <person name="Gibbons J.G."/>
            <person name="Terashima K."/>
            <person name="Hibbett D.S."/>
            <person name="Grigoriev I.V."/>
        </authorList>
    </citation>
    <scope>NUCLEOTIDE SEQUENCE</scope>
    <source>
        <strain evidence="2">TFB9207</strain>
    </source>
</reference>
<evidence type="ECO:0000313" key="2">
    <source>
        <dbReference type="EMBL" id="KAJ3835721.1"/>
    </source>
</evidence>
<dbReference type="EMBL" id="MU806384">
    <property type="protein sequence ID" value="KAJ3835721.1"/>
    <property type="molecule type" value="Genomic_DNA"/>
</dbReference>
<dbReference type="GO" id="GO:0004553">
    <property type="term" value="F:hydrolase activity, hydrolyzing O-glycosyl compounds"/>
    <property type="evidence" value="ECO:0007669"/>
    <property type="project" value="InterPro"/>
</dbReference>
<sequence>MASDPLTSAGFSCADRSSSGTSDGGPSQGLSHTAPPPGPQVFSSEHYLRFILQQDPWKPHPLSPEEIQNVRRQCSKLLRTCIRQRAYVRLLLKDQPVDTSEEHEQYALTLIAYQVIYWRTFRIYDLPREILSNIIRFVVWSPPSPPIGTRWRLQLTWVSRYFRNIAISDSTLWNAIWFCDNPPFERSLAFIERSRTSPLDLCLNDTPTHKFTDQEICALLKNLTPHLNHIRVLIILFEDWEPILSVLKWLSDYGREGVPPLTMERLEIHRTGNPYLWPGLVWRGTKFVPVNHSISLYSLFGGRYVPELKSFTMNGINIDWENTPSLNNLTTLDLRRVPLELCPPVSCFRRILATSPMLMKLSLDGAGPASSNPTTISTCPAINLLHLHTLVLANFVIPLTKSIISHFTAPNLKDLSIMYFKGVDYGPFYEFMIGRFQKIKLLTLHSASCPIDVLPVMIKWLDSMPLLTCARLSALEHDILRAFLFNPHTMKVHPDTCIVSPRLNVLTVENLQPEIFAKFVLARKLCGIPVKKTYMAQTMAKDFGAAALADISQDIDSLITRVDIGAKIREEEELLNEP</sequence>
<dbReference type="AlphaFoldDB" id="A0AA38P3V4"/>
<comment type="caution">
    <text evidence="2">The sequence shown here is derived from an EMBL/GenBank/DDBJ whole genome shotgun (WGS) entry which is preliminary data.</text>
</comment>
<organism evidence="2 3">
    <name type="scientific">Lentinula raphanica</name>
    <dbReference type="NCBI Taxonomy" id="153919"/>
    <lineage>
        <taxon>Eukaryota</taxon>
        <taxon>Fungi</taxon>
        <taxon>Dikarya</taxon>
        <taxon>Basidiomycota</taxon>
        <taxon>Agaricomycotina</taxon>
        <taxon>Agaricomycetes</taxon>
        <taxon>Agaricomycetidae</taxon>
        <taxon>Agaricales</taxon>
        <taxon>Marasmiineae</taxon>
        <taxon>Omphalotaceae</taxon>
        <taxon>Lentinula</taxon>
    </lineage>
</organism>